<keyword evidence="2" id="KW-1185">Reference proteome</keyword>
<evidence type="ECO:0000313" key="1">
    <source>
        <dbReference type="EMBL" id="KAF2630910.1"/>
    </source>
</evidence>
<evidence type="ECO:0000313" key="2">
    <source>
        <dbReference type="Proteomes" id="UP000799754"/>
    </source>
</evidence>
<comment type="caution">
    <text evidence="1">The sequence shown here is derived from an EMBL/GenBank/DDBJ whole genome shotgun (WGS) entry which is preliminary data.</text>
</comment>
<dbReference type="EMBL" id="MU006706">
    <property type="protein sequence ID" value="KAF2630910.1"/>
    <property type="molecule type" value="Genomic_DNA"/>
</dbReference>
<accession>A0ACB6SBD9</accession>
<proteinExistence type="predicted"/>
<reference evidence="1" key="1">
    <citation type="journal article" date="2020" name="Stud. Mycol.">
        <title>101 Dothideomycetes genomes: a test case for predicting lifestyles and emergence of pathogens.</title>
        <authorList>
            <person name="Haridas S."/>
            <person name="Albert R."/>
            <person name="Binder M."/>
            <person name="Bloem J."/>
            <person name="Labutti K."/>
            <person name="Salamov A."/>
            <person name="Andreopoulos B."/>
            <person name="Baker S."/>
            <person name="Barry K."/>
            <person name="Bills G."/>
            <person name="Bluhm B."/>
            <person name="Cannon C."/>
            <person name="Castanera R."/>
            <person name="Culley D."/>
            <person name="Daum C."/>
            <person name="Ezra D."/>
            <person name="Gonzalez J."/>
            <person name="Henrissat B."/>
            <person name="Kuo A."/>
            <person name="Liang C."/>
            <person name="Lipzen A."/>
            <person name="Lutzoni F."/>
            <person name="Magnuson J."/>
            <person name="Mondo S."/>
            <person name="Nolan M."/>
            <person name="Ohm R."/>
            <person name="Pangilinan J."/>
            <person name="Park H.-J."/>
            <person name="Ramirez L."/>
            <person name="Alfaro M."/>
            <person name="Sun H."/>
            <person name="Tritt A."/>
            <person name="Yoshinaga Y."/>
            <person name="Zwiers L.-H."/>
            <person name="Turgeon B."/>
            <person name="Goodwin S."/>
            <person name="Spatafora J."/>
            <person name="Crous P."/>
            <person name="Grigoriev I."/>
        </authorList>
    </citation>
    <scope>NUCLEOTIDE SEQUENCE</scope>
    <source>
        <strain evidence="1">CBS 525.71</strain>
    </source>
</reference>
<dbReference type="Proteomes" id="UP000799754">
    <property type="component" value="Unassembled WGS sequence"/>
</dbReference>
<organism evidence="1 2">
    <name type="scientific">Macroventuria anomochaeta</name>
    <dbReference type="NCBI Taxonomy" id="301207"/>
    <lineage>
        <taxon>Eukaryota</taxon>
        <taxon>Fungi</taxon>
        <taxon>Dikarya</taxon>
        <taxon>Ascomycota</taxon>
        <taxon>Pezizomycotina</taxon>
        <taxon>Dothideomycetes</taxon>
        <taxon>Pleosporomycetidae</taxon>
        <taxon>Pleosporales</taxon>
        <taxon>Pleosporineae</taxon>
        <taxon>Didymellaceae</taxon>
        <taxon>Macroventuria</taxon>
    </lineage>
</organism>
<sequence>MKQNRSASSFQQSNDSKWLGNPCNSTFVRQYMKALKRQKAREGESPQSVMAITEEKIKQLYEKNSEATLQALFNRARAREDRSWGGPRQRLMMSLAYAISFLCLLRLDEVLNIQVENFTIHNLQTGKLEIVLDFRKTQQAGEVQPFYLYYNPEKPWLDVPRLLLEWLRASQIEEGYVFIPFYHSDQPKSMPGTQKKLSHAVFLQDFRYNLQEVGAKYEMYGGHSFRRGGAQWFIGVRRWNVIKLCRYGGWSKEFDPVTIIRYLVAIFDEWFMKPEDYMNPDYQQEGEMCPACLRRCDCT</sequence>
<name>A0ACB6SBD9_9PLEO</name>
<protein>
    <submittedName>
        <fullName evidence="1">Uncharacterized protein</fullName>
    </submittedName>
</protein>
<gene>
    <name evidence="1" type="ORF">BU25DRAFT_334596</name>
</gene>